<proteinExistence type="predicted"/>
<reference evidence="1" key="2">
    <citation type="journal article" date="2015" name="Fish Shellfish Immunol.">
        <title>Early steps in the European eel (Anguilla anguilla)-Vibrio vulnificus interaction in the gills: Role of the RtxA13 toxin.</title>
        <authorList>
            <person name="Callol A."/>
            <person name="Pajuelo D."/>
            <person name="Ebbesson L."/>
            <person name="Teles M."/>
            <person name="MacKenzie S."/>
            <person name="Amaro C."/>
        </authorList>
    </citation>
    <scope>NUCLEOTIDE SEQUENCE</scope>
</reference>
<name>A0A0E9PSQ1_ANGAN</name>
<reference evidence="1" key="1">
    <citation type="submission" date="2014-11" db="EMBL/GenBank/DDBJ databases">
        <authorList>
            <person name="Amaro Gonzalez C."/>
        </authorList>
    </citation>
    <scope>NUCLEOTIDE SEQUENCE</scope>
</reference>
<organism evidence="1">
    <name type="scientific">Anguilla anguilla</name>
    <name type="common">European freshwater eel</name>
    <name type="synonym">Muraena anguilla</name>
    <dbReference type="NCBI Taxonomy" id="7936"/>
    <lineage>
        <taxon>Eukaryota</taxon>
        <taxon>Metazoa</taxon>
        <taxon>Chordata</taxon>
        <taxon>Craniata</taxon>
        <taxon>Vertebrata</taxon>
        <taxon>Euteleostomi</taxon>
        <taxon>Actinopterygii</taxon>
        <taxon>Neopterygii</taxon>
        <taxon>Teleostei</taxon>
        <taxon>Anguilliformes</taxon>
        <taxon>Anguillidae</taxon>
        <taxon>Anguilla</taxon>
    </lineage>
</organism>
<evidence type="ECO:0000313" key="1">
    <source>
        <dbReference type="EMBL" id="JAH07287.1"/>
    </source>
</evidence>
<sequence>MFTSFGPIQSQCTQHRFAWLWKSVWFTELVPL</sequence>
<accession>A0A0E9PSQ1</accession>
<dbReference type="EMBL" id="GBXM01101290">
    <property type="protein sequence ID" value="JAH07287.1"/>
    <property type="molecule type" value="Transcribed_RNA"/>
</dbReference>
<dbReference type="AlphaFoldDB" id="A0A0E9PSQ1"/>
<protein>
    <submittedName>
        <fullName evidence="1">Uncharacterized protein</fullName>
    </submittedName>
</protein>